<dbReference type="Gene3D" id="2.120.10.10">
    <property type="match status" value="1"/>
</dbReference>
<proteinExistence type="predicted"/>
<dbReference type="EMBL" id="JACRSU010000004">
    <property type="protein sequence ID" value="MBC8541583.1"/>
    <property type="molecule type" value="Genomic_DNA"/>
</dbReference>
<organism evidence="1 2">
    <name type="scientific">Congzhengia minquanensis</name>
    <dbReference type="NCBI Taxonomy" id="2763657"/>
    <lineage>
        <taxon>Bacteria</taxon>
        <taxon>Bacillati</taxon>
        <taxon>Bacillota</taxon>
        <taxon>Clostridia</taxon>
        <taxon>Eubacteriales</taxon>
        <taxon>Oscillospiraceae</taxon>
        <taxon>Congzhengia</taxon>
    </lineage>
</organism>
<dbReference type="AlphaFoldDB" id="A0A926DM92"/>
<evidence type="ECO:0000313" key="2">
    <source>
        <dbReference type="Proteomes" id="UP000611762"/>
    </source>
</evidence>
<accession>A0A926DM92</accession>
<dbReference type="SUPFAM" id="SSF50939">
    <property type="entry name" value="Sialidases"/>
    <property type="match status" value="1"/>
</dbReference>
<protein>
    <submittedName>
        <fullName evidence="1">Exo-alpha-sialidase</fullName>
    </submittedName>
</protein>
<keyword evidence="2" id="KW-1185">Reference proteome</keyword>
<sequence length="576" mass="64794">MRNTKKDASYDARNIKNGSKIPVEYYSDQPYVVKADDGAWVLVVTTGAGMEGDAGQHVISMRSTDCGKTWTDVTDVESANSPESSYAVLYKTSSGRIYCFYNFNADNTRSILADDPPFENGVTTRVDTQGHFVFKFSDDCGRSWSKNWYDIPLENFQVDLENPYGGKIKFFWNVGKPFSYNGGVFVPQYKVGKFGEGFMYHSEGTLLFCQNIETETNPEKLTWETFPKGGRGIRTDRAVSNISEEHSFVVLSDNSIFCTFRTVTGHPYCAYSRDGGVSFSKPEPLTYDNGRQVKHPRAANFIWKCENGKYLYWYHNNGCRWYEERNPAWLCGAVEADSPQGKILRFSQPEIVLYDDDINIRISYPDLIEANGEYYITETQKQNAAVNHIDKNLIEGLWAQLENAGRVPKNAATLENGSAMPYLQPFTVKDFEAEIDCRSKFINCGFTLDFDITGENGMLLSTVENEKGIAVEQKDGQLIFSIGDGKFWCTKTTGENALSSGPHHVTIIVDGGPRIVMFIIDGVLYDGGNEQMFGFGWFNRYLSDINGVKYIKINNNANNVKLYLKALTVSEAIAFA</sequence>
<comment type="caution">
    <text evidence="1">The sequence shown here is derived from an EMBL/GenBank/DDBJ whole genome shotgun (WGS) entry which is preliminary data.</text>
</comment>
<dbReference type="Proteomes" id="UP000611762">
    <property type="component" value="Unassembled WGS sequence"/>
</dbReference>
<name>A0A926DM92_9FIRM</name>
<reference evidence="1" key="1">
    <citation type="submission" date="2020-08" db="EMBL/GenBank/DDBJ databases">
        <title>Genome public.</title>
        <authorList>
            <person name="Liu C."/>
            <person name="Sun Q."/>
        </authorList>
    </citation>
    <scope>NUCLEOTIDE SEQUENCE</scope>
    <source>
        <strain evidence="1">H8</strain>
    </source>
</reference>
<gene>
    <name evidence="1" type="ORF">H8698_11400</name>
</gene>
<dbReference type="RefSeq" id="WP_249313601.1">
    <property type="nucleotide sequence ID" value="NZ_JACRSU010000004.1"/>
</dbReference>
<dbReference type="InterPro" id="IPR036278">
    <property type="entry name" value="Sialidase_sf"/>
</dbReference>
<evidence type="ECO:0000313" key="1">
    <source>
        <dbReference type="EMBL" id="MBC8541583.1"/>
    </source>
</evidence>
<dbReference type="CDD" id="cd15482">
    <property type="entry name" value="Sialidase_non-viral"/>
    <property type="match status" value="1"/>
</dbReference>